<proteinExistence type="predicted"/>
<feature type="domain" description="Cyclic nucleotide-binding" evidence="1">
    <location>
        <begin position="31"/>
        <end position="117"/>
    </location>
</feature>
<dbReference type="Pfam" id="PF00027">
    <property type="entry name" value="cNMP_binding"/>
    <property type="match status" value="1"/>
</dbReference>
<dbReference type="InterPro" id="IPR000595">
    <property type="entry name" value="cNMP-bd_dom"/>
</dbReference>
<dbReference type="InterPro" id="IPR018490">
    <property type="entry name" value="cNMP-bd_dom_sf"/>
</dbReference>
<dbReference type="EMBL" id="FXTP01000011">
    <property type="protein sequence ID" value="SMO80476.1"/>
    <property type="molecule type" value="Genomic_DNA"/>
</dbReference>
<reference evidence="2 3" key="1">
    <citation type="submission" date="2017-05" db="EMBL/GenBank/DDBJ databases">
        <authorList>
            <person name="Varghese N."/>
            <person name="Submissions S."/>
        </authorList>
    </citation>
    <scope>NUCLEOTIDE SEQUENCE [LARGE SCALE GENOMIC DNA]</scope>
    <source>
        <strain evidence="2 3">DSM 21985</strain>
    </source>
</reference>
<dbReference type="AlphaFoldDB" id="A0A521E966"/>
<gene>
    <name evidence="2" type="ORF">SAMN06265219_11122</name>
</gene>
<dbReference type="InterPro" id="IPR014710">
    <property type="entry name" value="RmlC-like_jellyroll"/>
</dbReference>
<evidence type="ECO:0000313" key="2">
    <source>
        <dbReference type="EMBL" id="SMO80476.1"/>
    </source>
</evidence>
<name>A0A521E966_9BACT</name>
<dbReference type="Gene3D" id="2.60.120.10">
    <property type="entry name" value="Jelly Rolls"/>
    <property type="match status" value="1"/>
</dbReference>
<dbReference type="CDD" id="cd00038">
    <property type="entry name" value="CAP_ED"/>
    <property type="match status" value="1"/>
</dbReference>
<evidence type="ECO:0000313" key="3">
    <source>
        <dbReference type="Proteomes" id="UP000317557"/>
    </source>
</evidence>
<organism evidence="2 3">
    <name type="scientific">Gracilimonas mengyeensis</name>
    <dbReference type="NCBI Taxonomy" id="1302730"/>
    <lineage>
        <taxon>Bacteria</taxon>
        <taxon>Pseudomonadati</taxon>
        <taxon>Balneolota</taxon>
        <taxon>Balneolia</taxon>
        <taxon>Balneolales</taxon>
        <taxon>Balneolaceae</taxon>
        <taxon>Gracilimonas</taxon>
    </lineage>
</organism>
<protein>
    <submittedName>
        <fullName evidence="2">cAMP-binding domain of CRP or a regulatory subunit of cAMP-dependent protein kinases</fullName>
    </submittedName>
</protein>
<evidence type="ECO:0000259" key="1">
    <source>
        <dbReference type="Pfam" id="PF00027"/>
    </source>
</evidence>
<keyword evidence="3" id="KW-1185">Reference proteome</keyword>
<dbReference type="Proteomes" id="UP000317557">
    <property type="component" value="Unassembled WGS sequence"/>
</dbReference>
<dbReference type="SUPFAM" id="SSF51206">
    <property type="entry name" value="cAMP-binding domain-like"/>
    <property type="match status" value="1"/>
</dbReference>
<accession>A0A521E966</accession>
<sequence>MYETVALFLQQKFSSLNHDFQEVSRKFQLISVPKNTLLLEAGDNESELRFLSKGTVREFYATAEKEVNINFYTKPQFITDLLAFTNQQKTKKYQQTLSEAEILVMHKSTFNGLLEQHQCGKSLIDETFRKLLKHQQEQEFNRRTKSPEEQYQYILDNKADWLQSIPQYQIASYLNITPETLSRIRGRLSSTPITG</sequence>